<name>A0A6J8BKA0_MYTCO</name>
<dbReference type="EMBL" id="CACVKT020003403">
    <property type="protein sequence ID" value="CAC5383530.1"/>
    <property type="molecule type" value="Genomic_DNA"/>
</dbReference>
<protein>
    <recommendedName>
        <fullName evidence="1">Integrase catalytic domain-containing protein</fullName>
    </recommendedName>
</protein>
<evidence type="ECO:0000313" key="2">
    <source>
        <dbReference type="EMBL" id="CAC5383530.1"/>
    </source>
</evidence>
<accession>A0A6J8BKA0</accession>
<organism evidence="2 3">
    <name type="scientific">Mytilus coruscus</name>
    <name type="common">Sea mussel</name>
    <dbReference type="NCBI Taxonomy" id="42192"/>
    <lineage>
        <taxon>Eukaryota</taxon>
        <taxon>Metazoa</taxon>
        <taxon>Spiralia</taxon>
        <taxon>Lophotrochozoa</taxon>
        <taxon>Mollusca</taxon>
        <taxon>Bivalvia</taxon>
        <taxon>Autobranchia</taxon>
        <taxon>Pteriomorphia</taxon>
        <taxon>Mytilida</taxon>
        <taxon>Mytiloidea</taxon>
        <taxon>Mytilidae</taxon>
        <taxon>Mytilinae</taxon>
        <taxon>Mytilus</taxon>
    </lineage>
</organism>
<evidence type="ECO:0000259" key="1">
    <source>
        <dbReference type="PROSITE" id="PS50994"/>
    </source>
</evidence>
<proteinExistence type="predicted"/>
<dbReference type="PANTHER" id="PTHR46791">
    <property type="entry name" value="EXPRESSED PROTEIN"/>
    <property type="match status" value="1"/>
</dbReference>
<dbReference type="InterPro" id="IPR001584">
    <property type="entry name" value="Integrase_cat-core"/>
</dbReference>
<sequence length="446" mass="51430">MEESLMLSVLKKVDLKHAFVHFEREKITPNIVGMLSRHELEALGVSNTADMMKLRIECIKYGTIKPQKIQGSSGPPKFDIDKSTLQNLLDNGFLISDVAKLLLVSERTIYRRMAQFDLSKRTFSDFNDDDLDVVLGETIQEFPLCGENMLKHMLIAKGIRVQRWRLRDSIQRLDSSGAQTRKSGRLHRRVYNVMGPNHLWHIDTNHKLVRWRFVIIGGVDGFSRMTMFLKCCDNNTSQTVLNCFLSGVANFGVPLRVRSDKGLENVSVADFMLSERGDGSMLTGPSTHNQRIERLWRDIFEGVLCYFYNLFYYMEDQDILDPFNLQHLAALHFIYIGEINRRLQLWKTAWAGHRMRTVKSSPLILWSSGQLQNPVGIQLSETELLEYGLEGHINLNNTEEGDRPIFAPISHLINEQSRQALREVNRTHENFGINDYLKCLEIITRN</sequence>
<dbReference type="InterPro" id="IPR036397">
    <property type="entry name" value="RNaseH_sf"/>
</dbReference>
<dbReference type="Proteomes" id="UP000507470">
    <property type="component" value="Unassembled WGS sequence"/>
</dbReference>
<gene>
    <name evidence="2" type="ORF">MCOR_19264</name>
</gene>
<dbReference type="Pfam" id="PF24764">
    <property type="entry name" value="rva_4"/>
    <property type="match status" value="1"/>
</dbReference>
<dbReference type="InterPro" id="IPR058913">
    <property type="entry name" value="Integrase_dom_put"/>
</dbReference>
<feature type="domain" description="Integrase catalytic" evidence="1">
    <location>
        <begin position="192"/>
        <end position="370"/>
    </location>
</feature>
<dbReference type="PANTHER" id="PTHR46791:SF5">
    <property type="entry name" value="CLR5 DOMAIN-CONTAINING PROTEIN-RELATED"/>
    <property type="match status" value="1"/>
</dbReference>
<keyword evidence="3" id="KW-1185">Reference proteome</keyword>
<evidence type="ECO:0000313" key="3">
    <source>
        <dbReference type="Proteomes" id="UP000507470"/>
    </source>
</evidence>
<dbReference type="InterPro" id="IPR012337">
    <property type="entry name" value="RNaseH-like_sf"/>
</dbReference>
<dbReference type="PROSITE" id="PS50994">
    <property type="entry name" value="INTEGRASE"/>
    <property type="match status" value="1"/>
</dbReference>
<dbReference type="Gene3D" id="3.30.420.10">
    <property type="entry name" value="Ribonuclease H-like superfamily/Ribonuclease H"/>
    <property type="match status" value="1"/>
</dbReference>
<dbReference type="OrthoDB" id="6070127at2759"/>
<reference evidence="2 3" key="1">
    <citation type="submission" date="2020-06" db="EMBL/GenBank/DDBJ databases">
        <authorList>
            <person name="Li R."/>
            <person name="Bekaert M."/>
        </authorList>
    </citation>
    <scope>NUCLEOTIDE SEQUENCE [LARGE SCALE GENOMIC DNA]</scope>
    <source>
        <strain evidence="3">wild</strain>
    </source>
</reference>
<dbReference type="AlphaFoldDB" id="A0A6J8BKA0"/>
<dbReference type="GO" id="GO:0015074">
    <property type="term" value="P:DNA integration"/>
    <property type="evidence" value="ECO:0007669"/>
    <property type="project" value="InterPro"/>
</dbReference>
<dbReference type="SUPFAM" id="SSF53098">
    <property type="entry name" value="Ribonuclease H-like"/>
    <property type="match status" value="1"/>
</dbReference>
<dbReference type="GO" id="GO:0003676">
    <property type="term" value="F:nucleic acid binding"/>
    <property type="evidence" value="ECO:0007669"/>
    <property type="project" value="InterPro"/>
</dbReference>